<evidence type="ECO:0000256" key="11">
    <source>
        <dbReference type="ARBA" id="ARBA00033245"/>
    </source>
</evidence>
<feature type="transmembrane region" description="Helical" evidence="13">
    <location>
        <begin position="436"/>
        <end position="456"/>
    </location>
</feature>
<protein>
    <recommendedName>
        <fullName evidence="3 13">Membrane protein insertase YidC</fullName>
    </recommendedName>
    <alternativeName>
        <fullName evidence="12 13">Foldase YidC</fullName>
    </alternativeName>
    <alternativeName>
        <fullName evidence="13">Membrane protein YidC</fullName>
    </alternativeName>
    <alternativeName>
        <fullName evidence="11 13">membrane integrase YidC</fullName>
    </alternativeName>
</protein>
<dbReference type="Gene3D" id="2.70.98.90">
    <property type="match status" value="1"/>
</dbReference>
<evidence type="ECO:0000256" key="12">
    <source>
        <dbReference type="ARBA" id="ARBA00033342"/>
    </source>
</evidence>
<feature type="transmembrane region" description="Helical" evidence="13">
    <location>
        <begin position="369"/>
        <end position="388"/>
    </location>
</feature>
<feature type="domain" description="Membrane insertase YidC/Oxa/ALB C-terminal" evidence="14">
    <location>
        <begin position="369"/>
        <end position="567"/>
    </location>
</feature>
<comment type="function">
    <text evidence="13">Required for the insertion and/or proper folding and/or complex formation of integral membrane proteins into the membrane. Involved in integration of membrane proteins that insert both dependently and independently of the Sec translocase complex, as well as at least some lipoproteins. Aids folding of multispanning membrane proteins.</text>
</comment>
<evidence type="ECO:0000256" key="8">
    <source>
        <dbReference type="ARBA" id="ARBA00022989"/>
    </source>
</evidence>
<gene>
    <name evidence="13 16" type="primary">yidC</name>
    <name evidence="16" type="ORF">EU981_01490</name>
</gene>
<proteinExistence type="inferred from homology"/>
<keyword evidence="6 13" id="KW-0812">Transmembrane</keyword>
<dbReference type="NCBIfam" id="TIGR03593">
    <property type="entry name" value="yidC_nterm"/>
    <property type="match status" value="1"/>
</dbReference>
<keyword evidence="7 13" id="KW-0653">Protein transport</keyword>
<reference evidence="16" key="1">
    <citation type="submission" date="2019-02" db="EMBL/GenBank/DDBJ databases">
        <title>A novel Candidatus Liberibacter species associated with the New Zealand native fuchsia psyllid, Ctenarytaina fuchsiae.</title>
        <authorList>
            <person name="Thompson S.M."/>
            <person name="Jorgensen N."/>
            <person name="David C."/>
            <person name="Bulman S.R."/>
            <person name="Smith G.R."/>
        </authorList>
    </citation>
    <scope>NUCLEOTIDE SEQUENCE</scope>
    <source>
        <strain evidence="16">Oxford</strain>
    </source>
</reference>
<dbReference type="InterPro" id="IPR028055">
    <property type="entry name" value="YidC/Oxa/ALB_C"/>
</dbReference>
<dbReference type="GO" id="GO:0005886">
    <property type="term" value="C:plasma membrane"/>
    <property type="evidence" value="ECO:0007669"/>
    <property type="project" value="UniProtKB-SubCell"/>
</dbReference>
<evidence type="ECO:0000259" key="14">
    <source>
        <dbReference type="Pfam" id="PF02096"/>
    </source>
</evidence>
<dbReference type="GO" id="GO:0051205">
    <property type="term" value="P:protein insertion into membrane"/>
    <property type="evidence" value="ECO:0007669"/>
    <property type="project" value="TreeGrafter"/>
</dbReference>
<dbReference type="PRINTS" id="PR01900">
    <property type="entry name" value="YIDCPROTEIN"/>
</dbReference>
<dbReference type="PANTHER" id="PTHR12428:SF65">
    <property type="entry name" value="CYTOCHROME C OXIDASE ASSEMBLY PROTEIN COX18, MITOCHONDRIAL"/>
    <property type="match status" value="1"/>
</dbReference>
<comment type="similarity">
    <text evidence="2 13">Belongs to the OXA1/ALB3/YidC family. Type 1 subfamily.</text>
</comment>
<evidence type="ECO:0000256" key="10">
    <source>
        <dbReference type="ARBA" id="ARBA00023186"/>
    </source>
</evidence>
<evidence type="ECO:0000259" key="15">
    <source>
        <dbReference type="Pfam" id="PF14849"/>
    </source>
</evidence>
<dbReference type="InterPro" id="IPR028053">
    <property type="entry name" value="Membr_insert_YidC_N"/>
</dbReference>
<keyword evidence="8 13" id="KW-1133">Transmembrane helix</keyword>
<dbReference type="Proteomes" id="UP000736856">
    <property type="component" value="Unassembled WGS sequence"/>
</dbReference>
<dbReference type="InterPro" id="IPR001708">
    <property type="entry name" value="YidC/ALB3/OXA1/COX18"/>
</dbReference>
<comment type="caution">
    <text evidence="16">The sequence shown here is derived from an EMBL/GenBank/DDBJ whole genome shotgun (WGS) entry which is preliminary data.</text>
</comment>
<dbReference type="Pfam" id="PF14849">
    <property type="entry name" value="YidC_periplas"/>
    <property type="match status" value="1"/>
</dbReference>
<evidence type="ECO:0000313" key="16">
    <source>
        <dbReference type="EMBL" id="MBL0848766.1"/>
    </source>
</evidence>
<comment type="subunit">
    <text evidence="13">Interacts with the Sec translocase complex via SecD. Specifically interacts with transmembrane segments of nascent integral membrane proteins during membrane integration.</text>
</comment>
<dbReference type="AlphaFoldDB" id="A0A937APW7"/>
<evidence type="ECO:0000256" key="7">
    <source>
        <dbReference type="ARBA" id="ARBA00022927"/>
    </source>
</evidence>
<evidence type="ECO:0000256" key="13">
    <source>
        <dbReference type="HAMAP-Rule" id="MF_01810"/>
    </source>
</evidence>
<dbReference type="PRINTS" id="PR00701">
    <property type="entry name" value="60KDINNERMP"/>
</dbReference>
<dbReference type="NCBIfam" id="TIGR03592">
    <property type="entry name" value="yidC_oxa1_cterm"/>
    <property type="match status" value="1"/>
</dbReference>
<evidence type="ECO:0000256" key="6">
    <source>
        <dbReference type="ARBA" id="ARBA00022692"/>
    </source>
</evidence>
<feature type="transmembrane region" description="Helical" evidence="13">
    <location>
        <begin position="6"/>
        <end position="26"/>
    </location>
</feature>
<keyword evidence="9 13" id="KW-0472">Membrane</keyword>
<dbReference type="CDD" id="cd19961">
    <property type="entry name" value="EcYidC-like_peri"/>
    <property type="match status" value="1"/>
</dbReference>
<evidence type="ECO:0000256" key="2">
    <source>
        <dbReference type="ARBA" id="ARBA00010527"/>
    </source>
</evidence>
<evidence type="ECO:0000256" key="1">
    <source>
        <dbReference type="ARBA" id="ARBA00004429"/>
    </source>
</evidence>
<dbReference type="Pfam" id="PF02096">
    <property type="entry name" value="60KD_IMP"/>
    <property type="match status" value="1"/>
</dbReference>
<organism evidence="16 17">
    <name type="scientific">Candidatus Liberibacter ctenarytainae</name>
    <dbReference type="NCBI Taxonomy" id="2020335"/>
    <lineage>
        <taxon>Bacteria</taxon>
        <taxon>Pseudomonadati</taxon>
        <taxon>Pseudomonadota</taxon>
        <taxon>Alphaproteobacteria</taxon>
        <taxon>Hyphomicrobiales</taxon>
        <taxon>Rhizobiaceae</taxon>
        <taxon>Liberibacter</taxon>
    </lineage>
</organism>
<dbReference type="NCBIfam" id="NF002353">
    <property type="entry name" value="PRK01318.1-4"/>
    <property type="match status" value="1"/>
</dbReference>
<evidence type="ECO:0000313" key="17">
    <source>
        <dbReference type="Proteomes" id="UP000736856"/>
    </source>
</evidence>
<feature type="domain" description="Membrane insertase YidC N-terminal" evidence="15">
    <location>
        <begin position="77"/>
        <end position="357"/>
    </location>
</feature>
<dbReference type="CDD" id="cd20070">
    <property type="entry name" value="5TM_YidC_Alb3"/>
    <property type="match status" value="1"/>
</dbReference>
<dbReference type="PANTHER" id="PTHR12428">
    <property type="entry name" value="OXA1"/>
    <property type="match status" value="1"/>
</dbReference>
<dbReference type="GO" id="GO:0032977">
    <property type="term" value="F:membrane insertase activity"/>
    <property type="evidence" value="ECO:0007669"/>
    <property type="project" value="InterPro"/>
</dbReference>
<evidence type="ECO:0000256" key="9">
    <source>
        <dbReference type="ARBA" id="ARBA00023136"/>
    </source>
</evidence>
<dbReference type="InterPro" id="IPR047196">
    <property type="entry name" value="YidC_ALB_C"/>
</dbReference>
<keyword evidence="4 13" id="KW-0813">Transport</keyword>
<name>A0A937APW7_9HYPH</name>
<dbReference type="GO" id="GO:0015031">
    <property type="term" value="P:protein transport"/>
    <property type="evidence" value="ECO:0007669"/>
    <property type="project" value="UniProtKB-KW"/>
</dbReference>
<keyword evidence="10 13" id="KW-0143">Chaperone</keyword>
<sequence length="591" mass="67618">MERNRNYFTAVALSVAIVFIWQFLYVNPRIEAMREQKKISHSIDSSTQRDTSNQGNTSSFISPILVDQAQALTLSPRIKIESPSLVGSINMRGAQFDDISLKGYHINISENSPKVTIFSPSNTANAYFATLDYGSKSTTSDMDFPKENTVWTLVSGKNLTPSTPIKLAFKNTHNVSFERVISMDNNYLFTITDVIANNSKTPITFSPHGRITRYKTKTETNSFGVQEGFIAVLGDTSLIEKKYSDIEKSSVSNFHESNGWLGIADKYWASAFVPPRDKEFQSQFKYSLDEQPRYQADFKTNETILMPRQSRKITNLLFVGAKEVPIINYYEKQFNIPRFEMLIDWGWFYFIAKPMFMLMSYFYNLIGNFGLAILLTTVCVKILFFPLAKKQYISTANMKKIQPQIDELKEKFKQSPPQVLQKSILQLYKTHNINPLAGCWPILLQIPVFFAIYKVISISLEMRHAPFFGWIQDLSAPDPTNIFNLFGLLPFDTPSFMHIGIWPLIMSLSMFLQMKMSPPPADKGQAIVMNWMPVIFVFALSSFPAGLVIYWSWSNIISIIQQAVIMKMHGAKIDLVERLCAVFTKYFFSKR</sequence>
<feature type="transmembrane region" description="Helical" evidence="13">
    <location>
        <begin position="533"/>
        <end position="553"/>
    </location>
</feature>
<accession>A0A937APW7</accession>
<dbReference type="InterPro" id="IPR038221">
    <property type="entry name" value="YidC_periplasmic_sf"/>
</dbReference>
<keyword evidence="5 13" id="KW-1003">Cell membrane</keyword>
<evidence type="ECO:0000256" key="4">
    <source>
        <dbReference type="ARBA" id="ARBA00022448"/>
    </source>
</evidence>
<evidence type="ECO:0000256" key="3">
    <source>
        <dbReference type="ARBA" id="ARBA00015325"/>
    </source>
</evidence>
<feature type="transmembrane region" description="Helical" evidence="13">
    <location>
        <begin position="495"/>
        <end position="512"/>
    </location>
</feature>
<dbReference type="EMBL" id="SEOL01000002">
    <property type="protein sequence ID" value="MBL0848766.1"/>
    <property type="molecule type" value="Genomic_DNA"/>
</dbReference>
<evidence type="ECO:0000256" key="5">
    <source>
        <dbReference type="ARBA" id="ARBA00022475"/>
    </source>
</evidence>
<dbReference type="HAMAP" id="MF_01810">
    <property type="entry name" value="YidC_type1"/>
    <property type="match status" value="1"/>
</dbReference>
<dbReference type="InterPro" id="IPR019998">
    <property type="entry name" value="Membr_insert_YidC"/>
</dbReference>
<comment type="subcellular location">
    <subcellularLocation>
        <location evidence="1">Cell inner membrane</location>
        <topology evidence="1">Multi-pass membrane protein</topology>
    </subcellularLocation>
    <subcellularLocation>
        <location evidence="13">Cell membrane</location>
        <topology evidence="13">Multi-pass membrane protein</topology>
    </subcellularLocation>
</comment>